<dbReference type="Gene3D" id="3.40.50.150">
    <property type="entry name" value="Vaccinia Virus protein VP39"/>
    <property type="match status" value="1"/>
</dbReference>
<evidence type="ECO:0000259" key="4">
    <source>
        <dbReference type="Pfam" id="PF00891"/>
    </source>
</evidence>
<organism evidence="5 6">
    <name type="scientific">Cynara cardunculus var. scolymus</name>
    <name type="common">Globe artichoke</name>
    <name type="synonym">Cynara scolymus</name>
    <dbReference type="NCBI Taxonomy" id="59895"/>
    <lineage>
        <taxon>Eukaryota</taxon>
        <taxon>Viridiplantae</taxon>
        <taxon>Streptophyta</taxon>
        <taxon>Embryophyta</taxon>
        <taxon>Tracheophyta</taxon>
        <taxon>Spermatophyta</taxon>
        <taxon>Magnoliopsida</taxon>
        <taxon>eudicotyledons</taxon>
        <taxon>Gunneridae</taxon>
        <taxon>Pentapetalae</taxon>
        <taxon>asterids</taxon>
        <taxon>campanulids</taxon>
        <taxon>Asterales</taxon>
        <taxon>Asteraceae</taxon>
        <taxon>Carduoideae</taxon>
        <taxon>Cardueae</taxon>
        <taxon>Carduinae</taxon>
        <taxon>Cynara</taxon>
    </lineage>
</organism>
<proteinExistence type="predicted"/>
<dbReference type="Pfam" id="PF00891">
    <property type="entry name" value="Methyltransf_2"/>
    <property type="match status" value="1"/>
</dbReference>
<dbReference type="Proteomes" id="UP000243975">
    <property type="component" value="Unassembled WGS sequence"/>
</dbReference>
<dbReference type="AlphaFoldDB" id="A0A124SCL7"/>
<dbReference type="PANTHER" id="PTHR11746">
    <property type="entry name" value="O-METHYLTRANSFERASE"/>
    <property type="match status" value="1"/>
</dbReference>
<dbReference type="SUPFAM" id="SSF53335">
    <property type="entry name" value="S-adenosyl-L-methionine-dependent methyltransferases"/>
    <property type="match status" value="1"/>
</dbReference>
<dbReference type="InterPro" id="IPR001077">
    <property type="entry name" value="COMT_C"/>
</dbReference>
<feature type="domain" description="O-methyltransferase C-terminal" evidence="4">
    <location>
        <begin position="1"/>
        <end position="71"/>
    </location>
</feature>
<dbReference type="STRING" id="59895.A0A124SCL7"/>
<evidence type="ECO:0000256" key="2">
    <source>
        <dbReference type="ARBA" id="ARBA00022679"/>
    </source>
</evidence>
<evidence type="ECO:0000313" key="5">
    <source>
        <dbReference type="EMBL" id="KVH94225.1"/>
    </source>
</evidence>
<dbReference type="InterPro" id="IPR029063">
    <property type="entry name" value="SAM-dependent_MTases_sf"/>
</dbReference>
<keyword evidence="3" id="KW-0949">S-adenosyl-L-methionine</keyword>
<protein>
    <submittedName>
        <fullName evidence="5">O-methyltransferase, family 2</fullName>
    </submittedName>
</protein>
<dbReference type="Gramene" id="KVH94225">
    <property type="protein sequence ID" value="KVH94225"/>
    <property type="gene ID" value="Ccrd_003702"/>
</dbReference>
<keyword evidence="6" id="KW-1185">Reference proteome</keyword>
<name>A0A124SCL7_CYNCS</name>
<gene>
    <name evidence="5" type="ORF">Ccrd_003702</name>
</gene>
<evidence type="ECO:0000256" key="3">
    <source>
        <dbReference type="ARBA" id="ARBA00022691"/>
    </source>
</evidence>
<sequence>MKNCWTALPENRKAVVVEVIMPNPEHQPISAIDFASSQAAVNNDMIMLIASPTGRERTEKEFTALAKEAGFTCFEIVCGVSMYSIMEFYKDCMTI</sequence>
<keyword evidence="2" id="KW-0808">Transferase</keyword>
<reference evidence="5 6" key="1">
    <citation type="journal article" date="2016" name="Sci. Rep.">
        <title>The genome sequence of the outbreeding globe artichoke constructed de novo incorporating a phase-aware low-pass sequencing strategy of F1 progeny.</title>
        <authorList>
            <person name="Scaglione D."/>
            <person name="Reyes-Chin-Wo S."/>
            <person name="Acquadro A."/>
            <person name="Froenicke L."/>
            <person name="Portis E."/>
            <person name="Beitel C."/>
            <person name="Tirone M."/>
            <person name="Mauro R."/>
            <person name="Lo Monaco A."/>
            <person name="Mauromicale G."/>
            <person name="Faccioli P."/>
            <person name="Cattivelli L."/>
            <person name="Rieseberg L."/>
            <person name="Michelmore R."/>
            <person name="Lanteri S."/>
        </authorList>
    </citation>
    <scope>NUCLEOTIDE SEQUENCE [LARGE SCALE GENOMIC DNA]</scope>
    <source>
        <strain evidence="5">2C</strain>
    </source>
</reference>
<dbReference type="PROSITE" id="PS51683">
    <property type="entry name" value="SAM_OMT_II"/>
    <property type="match status" value="1"/>
</dbReference>
<accession>A0A124SCL7</accession>
<dbReference type="GO" id="GO:0032259">
    <property type="term" value="P:methylation"/>
    <property type="evidence" value="ECO:0007669"/>
    <property type="project" value="UniProtKB-KW"/>
</dbReference>
<dbReference type="EMBL" id="LEKV01004560">
    <property type="protein sequence ID" value="KVH94225.1"/>
    <property type="molecule type" value="Genomic_DNA"/>
</dbReference>
<dbReference type="InterPro" id="IPR016461">
    <property type="entry name" value="COMT-like"/>
</dbReference>
<evidence type="ECO:0000256" key="1">
    <source>
        <dbReference type="ARBA" id="ARBA00022603"/>
    </source>
</evidence>
<evidence type="ECO:0000313" key="6">
    <source>
        <dbReference type="Proteomes" id="UP000243975"/>
    </source>
</evidence>
<dbReference type="GO" id="GO:0008171">
    <property type="term" value="F:O-methyltransferase activity"/>
    <property type="evidence" value="ECO:0007669"/>
    <property type="project" value="InterPro"/>
</dbReference>
<comment type="caution">
    <text evidence="5">The sequence shown here is derived from an EMBL/GenBank/DDBJ whole genome shotgun (WGS) entry which is preliminary data.</text>
</comment>
<keyword evidence="1" id="KW-0489">Methyltransferase</keyword>